<dbReference type="AlphaFoldDB" id="A0AAD6QZ95"/>
<protein>
    <submittedName>
        <fullName evidence="1">Uncharacterized protein</fullName>
    </submittedName>
</protein>
<accession>A0AAD6QZ95</accession>
<organism evidence="1 2">
    <name type="scientific">Populus alba x Populus x berolinensis</name>
    <dbReference type="NCBI Taxonomy" id="444605"/>
    <lineage>
        <taxon>Eukaryota</taxon>
        <taxon>Viridiplantae</taxon>
        <taxon>Streptophyta</taxon>
        <taxon>Embryophyta</taxon>
        <taxon>Tracheophyta</taxon>
        <taxon>Spermatophyta</taxon>
        <taxon>Magnoliopsida</taxon>
        <taxon>eudicotyledons</taxon>
        <taxon>Gunneridae</taxon>
        <taxon>Pentapetalae</taxon>
        <taxon>rosids</taxon>
        <taxon>fabids</taxon>
        <taxon>Malpighiales</taxon>
        <taxon>Salicaceae</taxon>
        <taxon>Saliceae</taxon>
        <taxon>Populus</taxon>
    </lineage>
</organism>
<evidence type="ECO:0000313" key="1">
    <source>
        <dbReference type="EMBL" id="KAJ6999449.1"/>
    </source>
</evidence>
<reference evidence="1 2" key="1">
    <citation type="journal article" date="2023" name="Mol. Ecol. Resour.">
        <title>Chromosome-level genome assembly of a triploid poplar Populus alba 'Berolinensis'.</title>
        <authorList>
            <person name="Chen S."/>
            <person name="Yu Y."/>
            <person name="Wang X."/>
            <person name="Wang S."/>
            <person name="Zhang T."/>
            <person name="Zhou Y."/>
            <person name="He R."/>
            <person name="Meng N."/>
            <person name="Wang Y."/>
            <person name="Liu W."/>
            <person name="Liu Z."/>
            <person name="Liu J."/>
            <person name="Guo Q."/>
            <person name="Huang H."/>
            <person name="Sederoff R.R."/>
            <person name="Wang G."/>
            <person name="Qu G."/>
            <person name="Chen S."/>
        </authorList>
    </citation>
    <scope>NUCLEOTIDE SEQUENCE [LARGE SCALE GENOMIC DNA]</scope>
    <source>
        <strain evidence="1">SC-2020</strain>
    </source>
</reference>
<comment type="caution">
    <text evidence="1">The sequence shown here is derived from an EMBL/GenBank/DDBJ whole genome shotgun (WGS) entry which is preliminary data.</text>
</comment>
<proteinExistence type="predicted"/>
<keyword evidence="2" id="KW-1185">Reference proteome</keyword>
<name>A0AAD6QZ95_9ROSI</name>
<dbReference type="EMBL" id="JAQIZT010000004">
    <property type="protein sequence ID" value="KAJ6999449.1"/>
    <property type="molecule type" value="Genomic_DNA"/>
</dbReference>
<dbReference type="Proteomes" id="UP001164929">
    <property type="component" value="Chromosome 4"/>
</dbReference>
<evidence type="ECO:0000313" key="2">
    <source>
        <dbReference type="Proteomes" id="UP001164929"/>
    </source>
</evidence>
<sequence>MRTEKNRIVKINFYLCQIHEIYGCANSKAQYQQRDWRSQSTILSTYLNMHPNG</sequence>
<gene>
    <name evidence="1" type="ORF">NC653_010220</name>
</gene>